<dbReference type="EMBL" id="MN739458">
    <property type="protein sequence ID" value="QHT05705.1"/>
    <property type="molecule type" value="Genomic_DNA"/>
</dbReference>
<proteinExistence type="predicted"/>
<evidence type="ECO:0000313" key="1">
    <source>
        <dbReference type="EMBL" id="QHT05705.1"/>
    </source>
</evidence>
<protein>
    <submittedName>
        <fullName evidence="1">Uncharacterized protein</fullName>
    </submittedName>
</protein>
<accession>A0A6C0CQH2</accession>
<dbReference type="AlphaFoldDB" id="A0A6C0CQH2"/>
<organism evidence="1">
    <name type="scientific">viral metagenome</name>
    <dbReference type="NCBI Taxonomy" id="1070528"/>
    <lineage>
        <taxon>unclassified sequences</taxon>
        <taxon>metagenomes</taxon>
        <taxon>organismal metagenomes</taxon>
    </lineage>
</organism>
<sequence>MDPSKIPKHIIRILQDKELSMSQKMVAFTMLMPTMPPDPKNDEAWNVNAGVGKDILKLVNDNKIRLGKFDENFMLEIVEL</sequence>
<name>A0A6C0CQH2_9ZZZZ</name>
<reference evidence="1" key="1">
    <citation type="journal article" date="2020" name="Nature">
        <title>Giant virus diversity and host interactions through global metagenomics.</title>
        <authorList>
            <person name="Schulz F."/>
            <person name="Roux S."/>
            <person name="Paez-Espino D."/>
            <person name="Jungbluth S."/>
            <person name="Walsh D.A."/>
            <person name="Denef V.J."/>
            <person name="McMahon K.D."/>
            <person name="Konstantinidis K.T."/>
            <person name="Eloe-Fadrosh E.A."/>
            <person name="Kyrpides N.C."/>
            <person name="Woyke T."/>
        </authorList>
    </citation>
    <scope>NUCLEOTIDE SEQUENCE</scope>
    <source>
        <strain evidence="1">GVMAG-M-3300021389-45</strain>
    </source>
</reference>